<dbReference type="InterPro" id="IPR016112">
    <property type="entry name" value="VP_dsDNA_II"/>
</dbReference>
<accession>A0A6C0B1M8</accession>
<dbReference type="Pfam" id="PF04451">
    <property type="entry name" value="Capsid_NCLDV"/>
    <property type="match status" value="1"/>
</dbReference>
<evidence type="ECO:0000259" key="2">
    <source>
        <dbReference type="Pfam" id="PF16903"/>
    </source>
</evidence>
<name>A0A6C0B1M8_9ZZZZ</name>
<dbReference type="Pfam" id="PF16903">
    <property type="entry name" value="Capsid_N"/>
    <property type="match status" value="1"/>
</dbReference>
<dbReference type="SUPFAM" id="SSF49749">
    <property type="entry name" value="Group II dsDNA viruses VP"/>
    <property type="match status" value="2"/>
</dbReference>
<sequence>MPGGLMQLVNKGAQDQLVTGSPSFTHFRSVYKRHTEFAMEHFRLDFRSTNLDLNPSLPKSMRVRVDRNAQMLHDCYIHVSLPDIYSPIARITPGIHSELAPDATGIGYEFQWIPNLGYNMINRVSLLINGTAIVTHTGEWMKLYSYLNVPPPKRRTIDGMVGNVPELIDPANAFNRMNQYPHSITTGSNIAQPSILSRDLVIPLHFWFCEDIGTALPLVALQYSEVEIVVEFKSIYDLFTVRDVRDSSISTFGRMLDIAPRTFGQRIRADSASPEFAMHHFLSPPVISGAPQNLSLTTWALNPYIEANYIFLGDAEVIQLAKSDNSFKIKENRTITLPGLHGAGNDIELVLVNLCTRVVWVAQRSDIAANNGADNYTNQLSPPYGKYQNRTIMTPWYSSGVAIGQNQSATDILIDGVIVFDGAERFNAKTFDFFRYLENYKHSSGNVSVLPGIYMYSFALEHDTPQPSGHVNGSMFNKTILRLTIQDPPISTTEQQVIEDCVLKVTALSGMPVSVSANTPGDIAGRGLRTDQVIRTVTKPIDSVRPYTYTVTVYVESYNFLRITRGIANVVFSS</sequence>
<dbReference type="Gene3D" id="2.70.9.20">
    <property type="entry name" value="Major capsid protein Vp54"/>
    <property type="match status" value="1"/>
</dbReference>
<organism evidence="3">
    <name type="scientific">viral metagenome</name>
    <dbReference type="NCBI Taxonomy" id="1070528"/>
    <lineage>
        <taxon>unclassified sequences</taxon>
        <taxon>metagenomes</taxon>
        <taxon>organismal metagenomes</taxon>
    </lineage>
</organism>
<evidence type="ECO:0000313" key="3">
    <source>
        <dbReference type="EMBL" id="QHS85681.1"/>
    </source>
</evidence>
<evidence type="ECO:0008006" key="4">
    <source>
        <dbReference type="Google" id="ProtNLM"/>
    </source>
</evidence>
<dbReference type="InterPro" id="IPR031654">
    <property type="entry name" value="Capsid_N"/>
</dbReference>
<dbReference type="AlphaFoldDB" id="A0A6C0B1M8"/>
<dbReference type="Gene3D" id="2.70.9.10">
    <property type="entry name" value="Adenovirus Type 2 Hexon, domain 4"/>
    <property type="match status" value="1"/>
</dbReference>
<dbReference type="EMBL" id="MN739048">
    <property type="protein sequence ID" value="QHS85681.1"/>
    <property type="molecule type" value="Genomic_DNA"/>
</dbReference>
<protein>
    <recommendedName>
        <fullName evidence="4">Major capsid protein N-terminal domain-containing protein</fullName>
    </recommendedName>
</protein>
<feature type="domain" description="Major capsid protein N-terminal" evidence="2">
    <location>
        <begin position="25"/>
        <end position="248"/>
    </location>
</feature>
<proteinExistence type="predicted"/>
<evidence type="ECO:0000259" key="1">
    <source>
        <dbReference type="Pfam" id="PF04451"/>
    </source>
</evidence>
<dbReference type="InterPro" id="IPR038519">
    <property type="entry name" value="MCP_C_sf"/>
</dbReference>
<reference evidence="3" key="1">
    <citation type="journal article" date="2020" name="Nature">
        <title>Giant virus diversity and host interactions through global metagenomics.</title>
        <authorList>
            <person name="Schulz F."/>
            <person name="Roux S."/>
            <person name="Paez-Espino D."/>
            <person name="Jungbluth S."/>
            <person name="Walsh D.A."/>
            <person name="Denef V.J."/>
            <person name="McMahon K.D."/>
            <person name="Konstantinidis K.T."/>
            <person name="Eloe-Fadrosh E.A."/>
            <person name="Kyrpides N.C."/>
            <person name="Woyke T."/>
        </authorList>
    </citation>
    <scope>NUCLEOTIDE SEQUENCE</scope>
    <source>
        <strain evidence="3">GVMAG-M-3300009185-36</strain>
    </source>
</reference>
<dbReference type="InterPro" id="IPR007542">
    <property type="entry name" value="MCP_C"/>
</dbReference>
<feature type="domain" description="Major capsid protein C-terminal" evidence="1">
    <location>
        <begin position="355"/>
        <end position="495"/>
    </location>
</feature>
<dbReference type="GO" id="GO:0005198">
    <property type="term" value="F:structural molecule activity"/>
    <property type="evidence" value="ECO:0007669"/>
    <property type="project" value="InterPro"/>
</dbReference>